<dbReference type="SUPFAM" id="SSF55729">
    <property type="entry name" value="Acyl-CoA N-acyltransferases (Nat)"/>
    <property type="match status" value="1"/>
</dbReference>
<gene>
    <name evidence="4" type="ORF">D1832_07290</name>
</gene>
<dbReference type="PANTHER" id="PTHR42793:SF1">
    <property type="entry name" value="PEPTIDYL-LYSINE N-ACETYLTRANSFERASE PATZ"/>
    <property type="match status" value="1"/>
</dbReference>
<dbReference type="GO" id="GO:0005524">
    <property type="term" value="F:ATP binding"/>
    <property type="evidence" value="ECO:0007669"/>
    <property type="project" value="UniProtKB-UniRule"/>
</dbReference>
<dbReference type="PROSITE" id="PS50975">
    <property type="entry name" value="ATP_GRASP"/>
    <property type="match status" value="1"/>
</dbReference>
<dbReference type="Proteomes" id="UP000285376">
    <property type="component" value="Unassembled WGS sequence"/>
</dbReference>
<dbReference type="InterPro" id="IPR036291">
    <property type="entry name" value="NAD(P)-bd_dom_sf"/>
</dbReference>
<evidence type="ECO:0000313" key="5">
    <source>
        <dbReference type="Proteomes" id="UP000285376"/>
    </source>
</evidence>
<dbReference type="SUPFAM" id="SSF51735">
    <property type="entry name" value="NAD(P)-binding Rossmann-fold domains"/>
    <property type="match status" value="1"/>
</dbReference>
<dbReference type="Gene3D" id="3.40.50.720">
    <property type="entry name" value="NAD(P)-binding Rossmann-like Domain"/>
    <property type="match status" value="1"/>
</dbReference>
<organism evidence="4 5">
    <name type="scientific">Dermacoccus abyssi</name>
    <dbReference type="NCBI Taxonomy" id="322596"/>
    <lineage>
        <taxon>Bacteria</taxon>
        <taxon>Bacillati</taxon>
        <taxon>Actinomycetota</taxon>
        <taxon>Actinomycetes</taxon>
        <taxon>Micrococcales</taxon>
        <taxon>Dermacoccaceae</taxon>
        <taxon>Dermacoccus</taxon>
    </lineage>
</organism>
<dbReference type="CDD" id="cd04301">
    <property type="entry name" value="NAT_SF"/>
    <property type="match status" value="1"/>
</dbReference>
<dbReference type="Gene3D" id="3.40.50.261">
    <property type="entry name" value="Succinyl-CoA synthetase domains"/>
    <property type="match status" value="2"/>
</dbReference>
<feature type="domain" description="ATP-grasp" evidence="2">
    <location>
        <begin position="677"/>
        <end position="713"/>
    </location>
</feature>
<evidence type="ECO:0000259" key="2">
    <source>
        <dbReference type="PROSITE" id="PS50975"/>
    </source>
</evidence>
<sequence length="891" mass="94992">MSDEVESASADYPREWEADVVLRDGSVAHVRPIGPDDAERLHRFHAAQSEESIYLRFFAPIKRLSDRDVTRFTHVDHVERVALVGLVGDDIIGIGRYDRLGGPDAPSAEVAFNIADSFQGRGVGSVMLEHLAAIGAENGVAEFVADVLPQNRKMIQVFTEAGYDVKRNFDDGVISVRFEIEPNEKSQAVRLAREQRSESQSVRALLNPSSVAVIGVSSKGPSVGGRVLANLREGGFTGRVDVVHPSVEEIDGYRTVRSLGDIEGRVDLAIIAVPAAQVLDVVRECGPAGVKALLVVSSGFAETGSAEGAERQAELLSLARSQGMRVVGPSSFGLINTRADTRLNASIAYEMPPAGHLGLFAQSGALGIAVLASAGRRGLGLSDFASAGNRIDVSGNDLMQYWIDDDETHAVGLYLESVGNPRKFTRIARQLALRKPVIVVKPEVSAFGVPPGHRVRETRTSPAAFREMLRQSGVIRVGNVHQLFDVAQLVINQPLPKGRRVAVVTNSDALGALCGDAALSWKLEVTRGPVALAPDADVESFRDALVAAFEDESVDTVIASFIPPLISGGTEVARAVAEVSACYDKPCITTFLGIHGASEALTATSPDGERVVTPSYPMPEDGIRALAAVTNYAGWLQRDRGEPLAPEGIDRKGVRAMVRRVMTEQPEGRDLTGDEVAEFLGLAGISVWQSIPVRTSKEAVAAAEKLGFPVVVKSIAPEVRHQVASSLRADLRSPLAVVEAFEALEERLTQFGADQFVVQSMATPGIGCVVTSSEDPLFGPVVTFSVSGPPTDLLDDVGYRIPPLTTSDVSDLVSSIKAWPLLDGSHGTAADRAAIEDLVSRVAILADENPEIAHLELNPVSTNPTGLDVLGARITLAPHSLRQDSGRRAMT</sequence>
<evidence type="ECO:0000259" key="3">
    <source>
        <dbReference type="PROSITE" id="PS51186"/>
    </source>
</evidence>
<accession>A0A417Z6L5</accession>
<dbReference type="InterPro" id="IPR016102">
    <property type="entry name" value="Succinyl-CoA_synth-like"/>
</dbReference>
<dbReference type="InterPro" id="IPR003781">
    <property type="entry name" value="CoA-bd"/>
</dbReference>
<dbReference type="InterPro" id="IPR011761">
    <property type="entry name" value="ATP-grasp"/>
</dbReference>
<comment type="caution">
    <text evidence="4">The sequence shown here is derived from an EMBL/GenBank/DDBJ whole genome shotgun (WGS) entry which is preliminary data.</text>
</comment>
<dbReference type="EMBL" id="QWLM01000006">
    <property type="protein sequence ID" value="RHW46243.1"/>
    <property type="molecule type" value="Genomic_DNA"/>
</dbReference>
<dbReference type="Gene3D" id="3.30.1490.20">
    <property type="entry name" value="ATP-grasp fold, A domain"/>
    <property type="match status" value="1"/>
</dbReference>
<dbReference type="GO" id="GO:0016747">
    <property type="term" value="F:acyltransferase activity, transferring groups other than amino-acyl groups"/>
    <property type="evidence" value="ECO:0007669"/>
    <property type="project" value="InterPro"/>
</dbReference>
<dbReference type="Pfam" id="PF13549">
    <property type="entry name" value="ATP-grasp_5"/>
    <property type="match status" value="1"/>
</dbReference>
<dbReference type="SMART" id="SM00881">
    <property type="entry name" value="CoA_binding"/>
    <property type="match status" value="1"/>
</dbReference>
<dbReference type="Pfam" id="PF13607">
    <property type="entry name" value="Succ_CoA_lig"/>
    <property type="match status" value="1"/>
</dbReference>
<dbReference type="InterPro" id="IPR013815">
    <property type="entry name" value="ATP_grasp_subdomain_1"/>
</dbReference>
<name>A0A417Z6L5_9MICO</name>
<keyword evidence="1" id="KW-0547">Nucleotide-binding</keyword>
<reference evidence="4 5" key="1">
    <citation type="submission" date="2018-08" db="EMBL/GenBank/DDBJ databases">
        <title>Whole genome sequence analysis of Dermacoccus abyssi bacteria isolated from Deep Mariana trench Micromonospora spp reveals genes involved in the environmental adaptation and production of secondary metabolites.</title>
        <authorList>
            <person name="Abdel-Mageed W.M."/>
            <person name="Lehri B."/>
            <person name="Nouioui I."/>
            <person name="Goodfellow I."/>
            <person name="Jaspars M."/>
            <person name="Karlyshev A."/>
        </authorList>
    </citation>
    <scope>NUCLEOTIDE SEQUENCE [LARGE SCALE GENOMIC DNA]</scope>
    <source>
        <strain evidence="4 5">MT1.1</strain>
    </source>
</reference>
<dbReference type="Pfam" id="PF13380">
    <property type="entry name" value="CoA_binding_2"/>
    <property type="match status" value="1"/>
</dbReference>
<dbReference type="InterPro" id="IPR000182">
    <property type="entry name" value="GNAT_dom"/>
</dbReference>
<dbReference type="InterPro" id="IPR016181">
    <property type="entry name" value="Acyl_CoA_acyltransferase"/>
</dbReference>
<dbReference type="RefSeq" id="WP_118913261.1">
    <property type="nucleotide sequence ID" value="NZ_CBCRVH010000008.1"/>
</dbReference>
<dbReference type="Pfam" id="PF00583">
    <property type="entry name" value="Acetyltransf_1"/>
    <property type="match status" value="1"/>
</dbReference>
<evidence type="ECO:0000313" key="4">
    <source>
        <dbReference type="EMBL" id="RHW46243.1"/>
    </source>
</evidence>
<proteinExistence type="predicted"/>
<dbReference type="GO" id="GO:0046872">
    <property type="term" value="F:metal ion binding"/>
    <property type="evidence" value="ECO:0007669"/>
    <property type="project" value="InterPro"/>
</dbReference>
<dbReference type="Gene3D" id="3.30.470.20">
    <property type="entry name" value="ATP-grasp fold, B domain"/>
    <property type="match status" value="1"/>
</dbReference>
<evidence type="ECO:0000256" key="1">
    <source>
        <dbReference type="PROSITE-ProRule" id="PRU00409"/>
    </source>
</evidence>
<dbReference type="InterPro" id="IPR032875">
    <property type="entry name" value="Succ_CoA_lig_flav_dom"/>
</dbReference>
<feature type="domain" description="N-acetyltransferase" evidence="3">
    <location>
        <begin position="28"/>
        <end position="181"/>
    </location>
</feature>
<dbReference type="SUPFAM" id="SSF56059">
    <property type="entry name" value="Glutathione synthetase ATP-binding domain-like"/>
    <property type="match status" value="1"/>
</dbReference>
<dbReference type="PROSITE" id="PS51186">
    <property type="entry name" value="GNAT"/>
    <property type="match status" value="1"/>
</dbReference>
<dbReference type="PANTHER" id="PTHR42793">
    <property type="entry name" value="COA BINDING DOMAIN CONTAINING PROTEIN"/>
    <property type="match status" value="1"/>
</dbReference>
<keyword evidence="4" id="KW-0808">Transferase</keyword>
<keyword evidence="1" id="KW-0067">ATP-binding</keyword>
<dbReference type="AlphaFoldDB" id="A0A417Z6L5"/>
<protein>
    <submittedName>
        <fullName evidence="4">GNAT family N-acetyltransferase</fullName>
    </submittedName>
</protein>
<dbReference type="Gene3D" id="3.40.630.30">
    <property type="match status" value="1"/>
</dbReference>
<dbReference type="SUPFAM" id="SSF52210">
    <property type="entry name" value="Succinyl-CoA synthetase domains"/>
    <property type="match status" value="2"/>
</dbReference>